<dbReference type="PROSITE" id="PS51154">
    <property type="entry name" value="MACRO"/>
    <property type="match status" value="1"/>
</dbReference>
<keyword evidence="3" id="KW-1185">Reference proteome</keyword>
<dbReference type="EMBL" id="CP071091">
    <property type="protein sequence ID" value="QSQ14154.1"/>
    <property type="molecule type" value="Genomic_DNA"/>
</dbReference>
<protein>
    <submittedName>
        <fullName evidence="2">Macro domain-containing protein</fullName>
    </submittedName>
</protein>
<dbReference type="Pfam" id="PF01661">
    <property type="entry name" value="Macro"/>
    <property type="match status" value="1"/>
</dbReference>
<name>A0ABX7N6W0_9BACT</name>
<accession>A0ABX7N6W0</accession>
<evidence type="ECO:0000313" key="2">
    <source>
        <dbReference type="EMBL" id="QSQ14154.1"/>
    </source>
</evidence>
<evidence type="ECO:0000313" key="3">
    <source>
        <dbReference type="Proteomes" id="UP000663090"/>
    </source>
</evidence>
<dbReference type="Proteomes" id="UP000663090">
    <property type="component" value="Chromosome"/>
</dbReference>
<proteinExistence type="predicted"/>
<dbReference type="Gene3D" id="3.40.220.10">
    <property type="entry name" value="Leucine Aminopeptidase, subunit E, domain 1"/>
    <property type="match status" value="1"/>
</dbReference>
<gene>
    <name evidence="2" type="ORF">JY572_38575</name>
</gene>
<dbReference type="SUPFAM" id="SSF52949">
    <property type="entry name" value="Macro domain-like"/>
    <property type="match status" value="1"/>
</dbReference>
<dbReference type="RefSeq" id="WP_206715948.1">
    <property type="nucleotide sequence ID" value="NZ_CP071091.1"/>
</dbReference>
<dbReference type="SMART" id="SM00506">
    <property type="entry name" value="A1pp"/>
    <property type="match status" value="1"/>
</dbReference>
<evidence type="ECO:0000259" key="1">
    <source>
        <dbReference type="PROSITE" id="PS51154"/>
    </source>
</evidence>
<dbReference type="InterPro" id="IPR043472">
    <property type="entry name" value="Macro_dom-like"/>
</dbReference>
<reference evidence="2 3" key="1">
    <citation type="submission" date="2021-02" db="EMBL/GenBank/DDBJ databases">
        <title>De Novo genome assembly of isolated myxobacteria.</title>
        <authorList>
            <person name="Stevens D.C."/>
        </authorList>
    </citation>
    <scope>NUCLEOTIDE SEQUENCE [LARGE SCALE GENOMIC DNA]</scope>
    <source>
        <strain evidence="2 3">SCHIC003</strain>
    </source>
</reference>
<dbReference type="InterPro" id="IPR002589">
    <property type="entry name" value="Macro_dom"/>
</dbReference>
<organism evidence="2 3">
    <name type="scientific">Myxococcus landrumensis</name>
    <dbReference type="NCBI Taxonomy" id="2813577"/>
    <lineage>
        <taxon>Bacteria</taxon>
        <taxon>Pseudomonadati</taxon>
        <taxon>Myxococcota</taxon>
        <taxon>Myxococcia</taxon>
        <taxon>Myxococcales</taxon>
        <taxon>Cystobacterineae</taxon>
        <taxon>Myxococcaceae</taxon>
        <taxon>Myxococcus</taxon>
    </lineage>
</organism>
<sequence>MSASLSVVEVAQGNLAEGDARVLVNASNTNVQLGSGVSGAIRRACGPGFQERIVTAMRERFGGPMAPGEVLVTDAGTHPTAKWVAHVAVMDYREGMHGGSFPDLARVQSSCAKLWEALELIEDTNLSVAMVALGTGTGGLGLRDSVEVACVTLTEHLRARAHTRLDRVVFYGYSLPEYAATVEVVSRFFALPEGSVPQEVLEFVARGREQERHGK</sequence>
<feature type="domain" description="Macro" evidence="1">
    <location>
        <begin position="1"/>
        <end position="189"/>
    </location>
</feature>